<dbReference type="GO" id="GO:0016746">
    <property type="term" value="F:acyltransferase activity"/>
    <property type="evidence" value="ECO:0007669"/>
    <property type="project" value="UniProtKB-KW"/>
</dbReference>
<keyword evidence="3" id="KW-1003">Cell membrane</keyword>
<evidence type="ECO:0000256" key="4">
    <source>
        <dbReference type="ARBA" id="ARBA00022692"/>
    </source>
</evidence>
<name>A0ABT8ZMH6_9SPHN</name>
<feature type="transmembrane region" description="Helical" evidence="7">
    <location>
        <begin position="187"/>
        <end position="205"/>
    </location>
</feature>
<feature type="transmembrane region" description="Helical" evidence="7">
    <location>
        <begin position="108"/>
        <end position="125"/>
    </location>
</feature>
<dbReference type="Pfam" id="PF01757">
    <property type="entry name" value="Acyl_transf_3"/>
    <property type="match status" value="1"/>
</dbReference>
<keyword evidence="9" id="KW-0012">Acyltransferase</keyword>
<evidence type="ECO:0000256" key="6">
    <source>
        <dbReference type="ARBA" id="ARBA00023136"/>
    </source>
</evidence>
<dbReference type="EC" id="2.3.1.-" evidence="9"/>
<keyword evidence="9" id="KW-0808">Transferase</keyword>
<keyword evidence="10" id="KW-1185">Reference proteome</keyword>
<evidence type="ECO:0000256" key="5">
    <source>
        <dbReference type="ARBA" id="ARBA00022989"/>
    </source>
</evidence>
<dbReference type="RefSeq" id="WP_304536163.1">
    <property type="nucleotide sequence ID" value="NZ_JAUQOM010000005.1"/>
</dbReference>
<feature type="domain" description="Acyltransferase 3" evidence="8">
    <location>
        <begin position="5"/>
        <end position="279"/>
    </location>
</feature>
<evidence type="ECO:0000256" key="2">
    <source>
        <dbReference type="ARBA" id="ARBA00007400"/>
    </source>
</evidence>
<sequence>MGKNPSIDLLKGVLILLVMAGHAMELTHQQHLALWIGAGFRMPLMIGISGYLLNVARTRTDPADRLFGRYGERMLLPWAFAISVYLLASGWSLSWATPLEMVLRPPFHLWYVPVLFFLILVTRLAPLPPLMLLAIGAPISLATMYSFGLGHGPLGDGLLSADNRFLCYPVYFFFGMMMAERGLPARYLGVTLLTGALGLIWWSSLWGSDNALAYVPARLMMCLSLIALLPRLTARRLSCAPISRIGRDSLFFYLWHPLVMGMVLMSGADAVTTLALSVLILLFISRLSAPHLYGRRCLGSAPSPRPPLMPSLEPLARPT</sequence>
<feature type="transmembrane region" description="Helical" evidence="7">
    <location>
        <begin position="75"/>
        <end position="96"/>
    </location>
</feature>
<evidence type="ECO:0000313" key="9">
    <source>
        <dbReference type="EMBL" id="MDO7835739.1"/>
    </source>
</evidence>
<comment type="caution">
    <text evidence="9">The sequence shown here is derived from an EMBL/GenBank/DDBJ whole genome shotgun (WGS) entry which is preliminary data.</text>
</comment>
<protein>
    <submittedName>
        <fullName evidence="9">Acyltransferase</fullName>
        <ecNumber evidence="9">2.3.1.-</ecNumber>
    </submittedName>
</protein>
<evidence type="ECO:0000256" key="1">
    <source>
        <dbReference type="ARBA" id="ARBA00004651"/>
    </source>
</evidence>
<keyword evidence="4 7" id="KW-0812">Transmembrane</keyword>
<feature type="transmembrane region" description="Helical" evidence="7">
    <location>
        <begin position="211"/>
        <end position="229"/>
    </location>
</feature>
<dbReference type="InterPro" id="IPR002656">
    <property type="entry name" value="Acyl_transf_3_dom"/>
</dbReference>
<keyword evidence="5 7" id="KW-1133">Transmembrane helix</keyword>
<keyword evidence="6 7" id="KW-0472">Membrane</keyword>
<proteinExistence type="inferred from homology"/>
<reference evidence="9" key="1">
    <citation type="submission" date="2023-07" db="EMBL/GenBank/DDBJ databases">
        <title>Bacterial whole genome sequence for Sphingobium sp. HBC34.</title>
        <authorList>
            <person name="Le V."/>
            <person name="Ko S.-R."/>
            <person name="Ahn C.-Y."/>
            <person name="Oh H.-M."/>
        </authorList>
    </citation>
    <scope>NUCLEOTIDE SEQUENCE</scope>
    <source>
        <strain evidence="9">HBC34</strain>
    </source>
</reference>
<feature type="transmembrane region" description="Helical" evidence="7">
    <location>
        <begin position="33"/>
        <end position="54"/>
    </location>
</feature>
<dbReference type="Proteomes" id="UP001176471">
    <property type="component" value="Unassembled WGS sequence"/>
</dbReference>
<dbReference type="PANTHER" id="PTHR40074:SF2">
    <property type="entry name" value="O-ACETYLTRANSFERASE WECH"/>
    <property type="match status" value="1"/>
</dbReference>
<gene>
    <name evidence="9" type="ORF">Q4610_11865</name>
</gene>
<evidence type="ECO:0000313" key="10">
    <source>
        <dbReference type="Proteomes" id="UP001176471"/>
    </source>
</evidence>
<dbReference type="EMBL" id="JAUQOM010000005">
    <property type="protein sequence ID" value="MDO7835739.1"/>
    <property type="molecule type" value="Genomic_DNA"/>
</dbReference>
<accession>A0ABT8ZMH6</accession>
<dbReference type="PANTHER" id="PTHR40074">
    <property type="entry name" value="O-ACETYLTRANSFERASE WECH"/>
    <property type="match status" value="1"/>
</dbReference>
<organism evidence="9 10">
    <name type="scientific">Sphingobium cyanobacteriorum</name>
    <dbReference type="NCBI Taxonomy" id="3063954"/>
    <lineage>
        <taxon>Bacteria</taxon>
        <taxon>Pseudomonadati</taxon>
        <taxon>Pseudomonadota</taxon>
        <taxon>Alphaproteobacteria</taxon>
        <taxon>Sphingomonadales</taxon>
        <taxon>Sphingomonadaceae</taxon>
        <taxon>Sphingobium</taxon>
    </lineage>
</organism>
<evidence type="ECO:0000256" key="3">
    <source>
        <dbReference type="ARBA" id="ARBA00022475"/>
    </source>
</evidence>
<feature type="transmembrane region" description="Helical" evidence="7">
    <location>
        <begin position="132"/>
        <end position="151"/>
    </location>
</feature>
<evidence type="ECO:0000256" key="7">
    <source>
        <dbReference type="SAM" id="Phobius"/>
    </source>
</evidence>
<comment type="similarity">
    <text evidence="2">Belongs to the acyltransferase 3 family.</text>
</comment>
<comment type="subcellular location">
    <subcellularLocation>
        <location evidence="1">Cell membrane</location>
        <topology evidence="1">Multi-pass membrane protein</topology>
    </subcellularLocation>
</comment>
<evidence type="ECO:0000259" key="8">
    <source>
        <dbReference type="Pfam" id="PF01757"/>
    </source>
</evidence>